<organism evidence="2 3">
    <name type="scientific">Lentinula aff. detonsa</name>
    <dbReference type="NCBI Taxonomy" id="2804958"/>
    <lineage>
        <taxon>Eukaryota</taxon>
        <taxon>Fungi</taxon>
        <taxon>Dikarya</taxon>
        <taxon>Basidiomycota</taxon>
        <taxon>Agaricomycotina</taxon>
        <taxon>Agaricomycetes</taxon>
        <taxon>Agaricomycetidae</taxon>
        <taxon>Agaricales</taxon>
        <taxon>Marasmiineae</taxon>
        <taxon>Omphalotaceae</taxon>
        <taxon>Lentinula</taxon>
    </lineage>
</organism>
<gene>
    <name evidence="2" type="ORF">GGU10DRAFT_321886</name>
</gene>
<accession>A0AA38KBI5</accession>
<dbReference type="EMBL" id="MU793856">
    <property type="protein sequence ID" value="KAJ3780208.1"/>
    <property type="molecule type" value="Genomic_DNA"/>
</dbReference>
<keyword evidence="3" id="KW-1185">Reference proteome</keyword>
<dbReference type="Proteomes" id="UP001163798">
    <property type="component" value="Unassembled WGS sequence"/>
</dbReference>
<evidence type="ECO:0000313" key="3">
    <source>
        <dbReference type="Proteomes" id="UP001163798"/>
    </source>
</evidence>
<sequence length="388" mass="43879">MDGSSNLDSHVGSHSGVATDTSGLTHHFPEAARIEFIGQTALDEFNDDRFATERQTNLYYPMANRNEWQLASWLLNSDLSMSQIDEYLKLELIFETAARTTRVYDSWLLSDRAWRLQSELPPGRTLLGTILSSDKTNISIMVRNRCAHPLLISLANIKTKMLSKAGHYLLQLLALLPIPVFQKKSQDVWGILENQLFHQSLDIVLRPLKVAASIGHLMADPVGQVRRCHTPCATWIVDTPEASLISCVGGGGKTSPYTTAIYKDYGNSFRHPTQTGNSTLAMIDQLTARADPNNIRTFLQWARKGRMNGVINPCWRNWPSSDPGEFLLPEILHYWHKFFFDHDMQWCINVVGAEEIDFWYSLITKKQGFCSFPEGISQLRRCPCSVSS</sequence>
<dbReference type="InterPro" id="IPR041078">
    <property type="entry name" value="Plavaka"/>
</dbReference>
<dbReference type="AlphaFoldDB" id="A0AA38KBI5"/>
<comment type="caution">
    <text evidence="2">The sequence shown here is derived from an EMBL/GenBank/DDBJ whole genome shotgun (WGS) entry which is preliminary data.</text>
</comment>
<evidence type="ECO:0000256" key="1">
    <source>
        <dbReference type="SAM" id="MobiDB-lite"/>
    </source>
</evidence>
<evidence type="ECO:0000313" key="2">
    <source>
        <dbReference type="EMBL" id="KAJ3780208.1"/>
    </source>
</evidence>
<feature type="region of interest" description="Disordered" evidence="1">
    <location>
        <begin position="1"/>
        <end position="23"/>
    </location>
</feature>
<dbReference type="Pfam" id="PF18759">
    <property type="entry name" value="Plavaka"/>
    <property type="match status" value="1"/>
</dbReference>
<protein>
    <submittedName>
        <fullName evidence="2">Uncharacterized protein</fullName>
    </submittedName>
</protein>
<name>A0AA38KBI5_9AGAR</name>
<reference evidence="2" key="1">
    <citation type="submission" date="2022-08" db="EMBL/GenBank/DDBJ databases">
        <authorList>
            <consortium name="DOE Joint Genome Institute"/>
            <person name="Min B."/>
            <person name="Riley R."/>
            <person name="Sierra-Patev S."/>
            <person name="Naranjo-Ortiz M."/>
            <person name="Looney B."/>
            <person name="Konkel Z."/>
            <person name="Slot J.C."/>
            <person name="Sakamoto Y."/>
            <person name="Steenwyk J.L."/>
            <person name="Rokas A."/>
            <person name="Carro J."/>
            <person name="Camarero S."/>
            <person name="Ferreira P."/>
            <person name="Molpeceres G."/>
            <person name="Ruiz-Duenas F.J."/>
            <person name="Serrano A."/>
            <person name="Henrissat B."/>
            <person name="Drula E."/>
            <person name="Hughes K.W."/>
            <person name="Mata J.L."/>
            <person name="Ishikawa N.K."/>
            <person name="Vargas-Isla R."/>
            <person name="Ushijima S."/>
            <person name="Smith C.A."/>
            <person name="Ahrendt S."/>
            <person name="Andreopoulos W."/>
            <person name="He G."/>
            <person name="Labutti K."/>
            <person name="Lipzen A."/>
            <person name="Ng V."/>
            <person name="Sandor L."/>
            <person name="Barry K."/>
            <person name="Martinez A.T."/>
            <person name="Xiao Y."/>
            <person name="Gibbons J.G."/>
            <person name="Terashima K."/>
            <person name="Hibbett D.S."/>
            <person name="Grigoriev I.V."/>
        </authorList>
    </citation>
    <scope>NUCLEOTIDE SEQUENCE</scope>
    <source>
        <strain evidence="2">TFB10291</strain>
    </source>
</reference>
<proteinExistence type="predicted"/>